<gene>
    <name evidence="1" type="ORF">PoB_002080200</name>
</gene>
<dbReference type="Proteomes" id="UP000735302">
    <property type="component" value="Unassembled WGS sequence"/>
</dbReference>
<reference evidence="1 2" key="1">
    <citation type="journal article" date="2021" name="Elife">
        <title>Chloroplast acquisition without the gene transfer in kleptoplastic sea slugs, Plakobranchus ocellatus.</title>
        <authorList>
            <person name="Maeda T."/>
            <person name="Takahashi S."/>
            <person name="Yoshida T."/>
            <person name="Shimamura S."/>
            <person name="Takaki Y."/>
            <person name="Nagai Y."/>
            <person name="Toyoda A."/>
            <person name="Suzuki Y."/>
            <person name="Arimoto A."/>
            <person name="Ishii H."/>
            <person name="Satoh N."/>
            <person name="Nishiyama T."/>
            <person name="Hasebe M."/>
            <person name="Maruyama T."/>
            <person name="Minagawa J."/>
            <person name="Obokata J."/>
            <person name="Shigenobu S."/>
        </authorList>
    </citation>
    <scope>NUCLEOTIDE SEQUENCE [LARGE SCALE GENOMIC DNA]</scope>
</reference>
<dbReference type="AlphaFoldDB" id="A0AAV3ZID1"/>
<organism evidence="1 2">
    <name type="scientific">Plakobranchus ocellatus</name>
    <dbReference type="NCBI Taxonomy" id="259542"/>
    <lineage>
        <taxon>Eukaryota</taxon>
        <taxon>Metazoa</taxon>
        <taxon>Spiralia</taxon>
        <taxon>Lophotrochozoa</taxon>
        <taxon>Mollusca</taxon>
        <taxon>Gastropoda</taxon>
        <taxon>Heterobranchia</taxon>
        <taxon>Euthyneura</taxon>
        <taxon>Panpulmonata</taxon>
        <taxon>Sacoglossa</taxon>
        <taxon>Placobranchoidea</taxon>
        <taxon>Plakobranchidae</taxon>
        <taxon>Plakobranchus</taxon>
    </lineage>
</organism>
<dbReference type="EMBL" id="BLXT01002432">
    <property type="protein sequence ID" value="GFN94296.1"/>
    <property type="molecule type" value="Genomic_DNA"/>
</dbReference>
<evidence type="ECO:0000313" key="2">
    <source>
        <dbReference type="Proteomes" id="UP000735302"/>
    </source>
</evidence>
<accession>A0AAV3ZID1</accession>
<proteinExistence type="predicted"/>
<evidence type="ECO:0000313" key="1">
    <source>
        <dbReference type="EMBL" id="GFN94296.1"/>
    </source>
</evidence>
<comment type="caution">
    <text evidence="1">The sequence shown here is derived from an EMBL/GenBank/DDBJ whole genome shotgun (WGS) entry which is preliminary data.</text>
</comment>
<keyword evidence="2" id="KW-1185">Reference proteome</keyword>
<name>A0AAV3ZID1_9GAST</name>
<protein>
    <submittedName>
        <fullName evidence="1">Uncharacterized protein</fullName>
    </submittedName>
</protein>
<sequence length="96" mass="10857">MPHVLKLKPLLAMMNYLKELCSASTLTNKEGINKGDHFHRFTQHSAFLVTLTFEGIVTMADIITFHVLTSSAIDTWFTITYISEDFTSLAAVTYRV</sequence>